<name>A0A1Q3AVR5_CEPFO</name>
<dbReference type="InterPro" id="IPR008906">
    <property type="entry name" value="HATC_C_dom"/>
</dbReference>
<feature type="domain" description="HAT C-terminal dimerisation" evidence="2">
    <location>
        <begin position="16"/>
        <end position="62"/>
    </location>
</feature>
<reference evidence="4" key="1">
    <citation type="submission" date="2016-04" db="EMBL/GenBank/DDBJ databases">
        <title>Cephalotus genome sequencing.</title>
        <authorList>
            <person name="Fukushima K."/>
            <person name="Hasebe M."/>
            <person name="Fang X."/>
        </authorList>
    </citation>
    <scope>NUCLEOTIDE SEQUENCE [LARGE SCALE GENOMIC DNA]</scope>
    <source>
        <strain evidence="4">cv. St1</strain>
    </source>
</reference>
<dbReference type="AlphaFoldDB" id="A0A1Q3AVR5"/>
<dbReference type="InterPro" id="IPR012337">
    <property type="entry name" value="RNaseH-like_sf"/>
</dbReference>
<evidence type="ECO:0000313" key="4">
    <source>
        <dbReference type="Proteomes" id="UP000187406"/>
    </source>
</evidence>
<keyword evidence="1" id="KW-0732">Signal</keyword>
<dbReference type="Pfam" id="PF05699">
    <property type="entry name" value="Dimer_Tnp_hAT"/>
    <property type="match status" value="1"/>
</dbReference>
<evidence type="ECO:0000256" key="1">
    <source>
        <dbReference type="SAM" id="SignalP"/>
    </source>
</evidence>
<gene>
    <name evidence="3" type="ORF">CFOL_v3_03301</name>
</gene>
<keyword evidence="4" id="KW-1185">Reference proteome</keyword>
<dbReference type="EMBL" id="BDDD01000123">
    <property type="protein sequence ID" value="GAV59770.1"/>
    <property type="molecule type" value="Genomic_DNA"/>
</dbReference>
<dbReference type="GO" id="GO:0046983">
    <property type="term" value="F:protein dimerization activity"/>
    <property type="evidence" value="ECO:0007669"/>
    <property type="project" value="InterPro"/>
</dbReference>
<dbReference type="PANTHER" id="PTHR23272">
    <property type="entry name" value="BED FINGER-RELATED"/>
    <property type="match status" value="1"/>
</dbReference>
<feature type="signal peptide" evidence="1">
    <location>
        <begin position="1"/>
        <end position="23"/>
    </location>
</feature>
<organism evidence="3 4">
    <name type="scientific">Cephalotus follicularis</name>
    <name type="common">Albany pitcher plant</name>
    <dbReference type="NCBI Taxonomy" id="3775"/>
    <lineage>
        <taxon>Eukaryota</taxon>
        <taxon>Viridiplantae</taxon>
        <taxon>Streptophyta</taxon>
        <taxon>Embryophyta</taxon>
        <taxon>Tracheophyta</taxon>
        <taxon>Spermatophyta</taxon>
        <taxon>Magnoliopsida</taxon>
        <taxon>eudicotyledons</taxon>
        <taxon>Gunneridae</taxon>
        <taxon>Pentapetalae</taxon>
        <taxon>rosids</taxon>
        <taxon>fabids</taxon>
        <taxon>Oxalidales</taxon>
        <taxon>Cephalotaceae</taxon>
        <taxon>Cephalotus</taxon>
    </lineage>
</organism>
<dbReference type="InParanoid" id="A0A1Q3AVR5"/>
<dbReference type="PANTHER" id="PTHR23272:SF192">
    <property type="entry name" value="ZINC FINGER BED DOMAIN-CONTAINING PROTEIN DAYSLEEPER-LIKE"/>
    <property type="match status" value="1"/>
</dbReference>
<proteinExistence type="predicted"/>
<feature type="chain" id="PRO_5012953181" evidence="1">
    <location>
        <begin position="24"/>
        <end position="73"/>
    </location>
</feature>
<dbReference type="STRING" id="3775.A0A1Q3AVR5"/>
<protein>
    <submittedName>
        <fullName evidence="3">Dimer_Tnp_hAT domain-containing protein</fullName>
    </submittedName>
</protein>
<dbReference type="OrthoDB" id="1301613at2759"/>
<dbReference type="Proteomes" id="UP000187406">
    <property type="component" value="Unassembled WGS sequence"/>
</dbReference>
<evidence type="ECO:0000259" key="2">
    <source>
        <dbReference type="Pfam" id="PF05699"/>
    </source>
</evidence>
<feature type="non-terminal residue" evidence="3">
    <location>
        <position position="1"/>
    </location>
</feature>
<evidence type="ECO:0000313" key="3">
    <source>
        <dbReference type="EMBL" id="GAV59770.1"/>
    </source>
</evidence>
<accession>A0A1Q3AVR5</accession>
<sequence>WDMTLWMAKMLWLALSMVRDILSIPISTEASESTFSVGGRVLDQFHSSFKPECVEALVCTRDLLFENQDNYLN</sequence>
<dbReference type="SUPFAM" id="SSF53098">
    <property type="entry name" value="Ribonuclease H-like"/>
    <property type="match status" value="1"/>
</dbReference>
<comment type="caution">
    <text evidence="3">The sequence shown here is derived from an EMBL/GenBank/DDBJ whole genome shotgun (WGS) entry which is preliminary data.</text>
</comment>